<keyword evidence="2" id="KW-1185">Reference proteome</keyword>
<sequence length="486" mass="56297">MEYKKMLAEIDFSKDLIGFFEDKNLCIINESLLDGTFGLSRDILFDKRILFNNDSLIDSFLLNAKAYNLNNEFFILLSNIIRNDFQEAISNKSNNEILDFEETLEKESPFYSGIPVSKEMFVGRKDSIHKILRNFPHIFKGQTRHFFLTGDRRMGKTSLIDFIGEYMKSYGVVSVYISNKGNDSVEFLAYEIVEGLIDELTLPDESLKTKIVDFFQDHVESVEFKGTKIKLTVDKNLSVSFKEDFINHLKSIYDEFGMDKKGILIVVDDINGLSNSEEFVHWYKRMADTIQVSHINLPVYFLLAGYPEKFYNLTRLDESFGSIFAYDNLDRLSNMEVLEFFESSFGEKSMLIDKDALFYMILFSQGQPLMMQELGESVFWECPNGHIDKYIAIRGIINAANVLASRQIKYTLNILSEDDKAIFKSLISDGKFFFNSSDICDEGFLESMFDLSLIEVSKKEDYDFCFKNTLVFIYFWVEAIQGLIEK</sequence>
<dbReference type="AlphaFoldDB" id="D3DYL2"/>
<gene>
    <name evidence="1" type="ordered locus">mru_0080</name>
</gene>
<dbReference type="Proteomes" id="UP000008680">
    <property type="component" value="Chromosome"/>
</dbReference>
<dbReference type="eggNOG" id="arCOG03169">
    <property type="taxonomic scope" value="Archaea"/>
</dbReference>
<evidence type="ECO:0000313" key="1">
    <source>
        <dbReference type="EMBL" id="ADC45932.1"/>
    </source>
</evidence>
<dbReference type="PANTHER" id="PTHR34301">
    <property type="entry name" value="DNA-BINDING PROTEIN-RELATED"/>
    <property type="match status" value="1"/>
</dbReference>
<dbReference type="Gene3D" id="3.40.50.300">
    <property type="entry name" value="P-loop containing nucleotide triphosphate hydrolases"/>
    <property type="match status" value="1"/>
</dbReference>
<dbReference type="SUPFAM" id="SSF52540">
    <property type="entry name" value="P-loop containing nucleoside triphosphate hydrolases"/>
    <property type="match status" value="1"/>
</dbReference>
<proteinExistence type="predicted"/>
<evidence type="ECO:0000313" key="2">
    <source>
        <dbReference type="Proteomes" id="UP000008680"/>
    </source>
</evidence>
<dbReference type="InterPro" id="IPR027417">
    <property type="entry name" value="P-loop_NTPase"/>
</dbReference>
<dbReference type="EMBL" id="CP001719">
    <property type="protein sequence ID" value="ADC45932.1"/>
    <property type="molecule type" value="Genomic_DNA"/>
</dbReference>
<dbReference type="KEGG" id="mru:mru_0080"/>
<reference evidence="1 2" key="1">
    <citation type="journal article" date="2010" name="PLoS ONE">
        <title>The genome sequence of the rumen methanogen Methanobrevibacter ruminantium reveals new possibilities for controlling ruminant methane emissions.</title>
        <authorList>
            <person name="Leahy S.C."/>
            <person name="Kelly W.J."/>
            <person name="Altermann E."/>
            <person name="Ronimus R.S."/>
            <person name="Yeoman C.J."/>
            <person name="Pacheco D.M."/>
            <person name="Li D."/>
            <person name="Kong Z."/>
            <person name="McTavish S."/>
            <person name="Sang C."/>
            <person name="Lambie S.C."/>
            <person name="Janssen P.H."/>
            <person name="Dey D."/>
            <person name="Attwood G.T."/>
        </authorList>
    </citation>
    <scope>NUCLEOTIDE SEQUENCE [LARGE SCALE GENOMIC DNA]</scope>
    <source>
        <strain evidence="2">ATCC 35063 / DSM 1093 / JCM 13430 / OCM 146 / M1</strain>
    </source>
</reference>
<protein>
    <submittedName>
        <fullName evidence="1">Uncharacterized protein</fullName>
    </submittedName>
</protein>
<dbReference type="PANTHER" id="PTHR34301:SF8">
    <property type="entry name" value="ATPASE DOMAIN-CONTAINING PROTEIN"/>
    <property type="match status" value="1"/>
</dbReference>
<dbReference type="HOGENOM" id="CLU_044037_0_0_2"/>
<name>D3DYL2_METRM</name>
<accession>D3DYL2</accession>
<organism evidence="1 2">
    <name type="scientific">Methanobrevibacter ruminantium (strain ATCC 35063 / DSM 1093 / JCM 13430 / OCM 146 / M1)</name>
    <name type="common">Methanobacterium ruminantium</name>
    <dbReference type="NCBI Taxonomy" id="634498"/>
    <lineage>
        <taxon>Archaea</taxon>
        <taxon>Methanobacteriati</taxon>
        <taxon>Methanobacteriota</taxon>
        <taxon>Methanomada group</taxon>
        <taxon>Methanobacteria</taxon>
        <taxon>Methanobacteriales</taxon>
        <taxon>Methanobacteriaceae</taxon>
        <taxon>Methanobrevibacter</taxon>
    </lineage>
</organism>
<dbReference type="OrthoDB" id="77313at2157"/>
<dbReference type="PATRIC" id="fig|634498.28.peg.85"/>